<organism evidence="1">
    <name type="scientific">Brassica napus</name>
    <name type="common">Rape</name>
    <dbReference type="NCBI Taxonomy" id="3708"/>
    <lineage>
        <taxon>Eukaryota</taxon>
        <taxon>Viridiplantae</taxon>
        <taxon>Streptophyta</taxon>
        <taxon>Embryophyta</taxon>
        <taxon>Tracheophyta</taxon>
        <taxon>Spermatophyta</taxon>
        <taxon>Magnoliopsida</taxon>
        <taxon>eudicotyledons</taxon>
        <taxon>Gunneridae</taxon>
        <taxon>Pentapetalae</taxon>
        <taxon>rosids</taxon>
        <taxon>malvids</taxon>
        <taxon>Brassicales</taxon>
        <taxon>Brassicaceae</taxon>
        <taxon>Brassiceae</taxon>
        <taxon>Brassica</taxon>
    </lineage>
</organism>
<proteinExistence type="predicted"/>
<name>A0A816IYX7_BRANA</name>
<evidence type="ECO:0000313" key="1">
    <source>
        <dbReference type="EMBL" id="CAF1774710.1"/>
    </source>
</evidence>
<protein>
    <submittedName>
        <fullName evidence="1">(rape) hypothetical protein</fullName>
    </submittedName>
</protein>
<reference evidence="1" key="1">
    <citation type="submission" date="2021-01" db="EMBL/GenBank/DDBJ databases">
        <authorList>
            <consortium name="Genoscope - CEA"/>
            <person name="William W."/>
        </authorList>
    </citation>
    <scope>NUCLEOTIDE SEQUENCE</scope>
</reference>
<dbReference type="PANTHER" id="PTHR42723:SF1">
    <property type="entry name" value="CHLOROPHYLL SYNTHASE, CHLOROPLASTIC"/>
    <property type="match status" value="1"/>
</dbReference>
<dbReference type="EMBL" id="HG994373">
    <property type="protein sequence ID" value="CAF1774710.1"/>
    <property type="molecule type" value="Genomic_DNA"/>
</dbReference>
<gene>
    <name evidence="1" type="ORF">DARMORV10_C09P54590.1</name>
</gene>
<accession>A0A816IYX7</accession>
<dbReference type="Proteomes" id="UP001295469">
    <property type="component" value="Chromosome C09"/>
</dbReference>
<sequence>MAEVENKSHETWIPRVEAEGLPQRFASRIVELILLLSKRSSSQDKELQDGKVAPPGGSLLSYIHSAPPLKLGIAIVNDFKSVEGDRAMGLQSLPVAFGTEAAKWICVSVIDATQLSVAGM</sequence>
<dbReference type="InterPro" id="IPR050475">
    <property type="entry name" value="Prenyltransferase_related"/>
</dbReference>
<dbReference type="AlphaFoldDB" id="A0A816IYX7"/>
<dbReference type="PANTHER" id="PTHR42723">
    <property type="entry name" value="CHLOROPHYLL SYNTHASE"/>
    <property type="match status" value="1"/>
</dbReference>